<feature type="region of interest" description="Disordered" evidence="1">
    <location>
        <begin position="361"/>
        <end position="381"/>
    </location>
</feature>
<accession>A0A7J7KHH8</accession>
<feature type="compositionally biased region" description="Basic and acidic residues" evidence="1">
    <location>
        <begin position="111"/>
        <end position="125"/>
    </location>
</feature>
<comment type="caution">
    <text evidence="2">The sequence shown here is derived from an EMBL/GenBank/DDBJ whole genome shotgun (WGS) entry which is preliminary data.</text>
</comment>
<dbReference type="Proteomes" id="UP000593567">
    <property type="component" value="Unassembled WGS sequence"/>
</dbReference>
<gene>
    <name evidence="2" type="ORF">EB796_003959</name>
</gene>
<sequence length="512" mass="55660">MMLCNVRHCTTCFFSSQCNLIYNALFDCIFGVSKSQLFVLISILALTFYAARRNSETRNEVQTKTNDENLDSTKQKDTVPFDLEDQTEKTSGPGDVEDESQHQVALTDTIPSKDKQISGDKEQKSDNSATGKDQVTPSEAESNLESARSIPDISKSEQPESGVATEDSEPVAELSHAPLNKQLAEEDGDMLEPTELSELEMDSEQVTKSDTGKGAANKDSTDSGRPAGDNAAGNVKSEDTLLGANERSSIDVEEDERNAIESSMNERNPDIVQEFVVVEEIGEIENNIDHPPSKKLVATRSLDQGESEILEVGTSAVGKVSRVENGEIPFSNDKLNKYPEGKSLPNSHLKVYLKRSELKDGRADNSPINFSPTNHSNKGRAVLDDGAIDVTTQKSNDTDSNKLCATQEIKNKADTLYTSDKLAHDQNSEKVESNSPSHLYHQPKNSVSVDDNSNNLVLSDSSASGKHGVMQEANLSTAQIQRSSLIGYSVVNHSAAQLSQAELKVATCIQVS</sequence>
<keyword evidence="3" id="KW-1185">Reference proteome</keyword>
<reference evidence="2" key="1">
    <citation type="submission" date="2020-06" db="EMBL/GenBank/DDBJ databases">
        <title>Draft genome of Bugula neritina, a colonial animal packing powerful symbionts and potential medicines.</title>
        <authorList>
            <person name="Rayko M."/>
        </authorList>
    </citation>
    <scope>NUCLEOTIDE SEQUENCE [LARGE SCALE GENOMIC DNA]</scope>
    <source>
        <strain evidence="2">Kwan_BN1</strain>
    </source>
</reference>
<evidence type="ECO:0000256" key="1">
    <source>
        <dbReference type="SAM" id="MobiDB-lite"/>
    </source>
</evidence>
<feature type="compositionally biased region" description="Basic and acidic residues" evidence="1">
    <location>
        <begin position="55"/>
        <end position="79"/>
    </location>
</feature>
<dbReference type="EMBL" id="VXIV02000526">
    <property type="protein sequence ID" value="KAF6037725.1"/>
    <property type="molecule type" value="Genomic_DNA"/>
</dbReference>
<feature type="compositionally biased region" description="Polar residues" evidence="1">
    <location>
        <begin position="126"/>
        <end position="146"/>
    </location>
</feature>
<evidence type="ECO:0000313" key="3">
    <source>
        <dbReference type="Proteomes" id="UP000593567"/>
    </source>
</evidence>
<evidence type="ECO:0000313" key="2">
    <source>
        <dbReference type="EMBL" id="KAF6037725.1"/>
    </source>
</evidence>
<feature type="compositionally biased region" description="Polar residues" evidence="1">
    <location>
        <begin position="366"/>
        <end position="376"/>
    </location>
</feature>
<organism evidence="2 3">
    <name type="scientific">Bugula neritina</name>
    <name type="common">Brown bryozoan</name>
    <name type="synonym">Sertularia neritina</name>
    <dbReference type="NCBI Taxonomy" id="10212"/>
    <lineage>
        <taxon>Eukaryota</taxon>
        <taxon>Metazoa</taxon>
        <taxon>Spiralia</taxon>
        <taxon>Lophotrochozoa</taxon>
        <taxon>Bryozoa</taxon>
        <taxon>Gymnolaemata</taxon>
        <taxon>Cheilostomatida</taxon>
        <taxon>Flustrina</taxon>
        <taxon>Buguloidea</taxon>
        <taxon>Bugulidae</taxon>
        <taxon>Bugula</taxon>
    </lineage>
</organism>
<feature type="compositionally biased region" description="Acidic residues" evidence="1">
    <location>
        <begin position="185"/>
        <end position="203"/>
    </location>
</feature>
<name>A0A7J7KHH8_BUGNE</name>
<protein>
    <submittedName>
        <fullName evidence="2">Uncharacterized protein</fullName>
    </submittedName>
</protein>
<dbReference type="AlphaFoldDB" id="A0A7J7KHH8"/>
<feature type="region of interest" description="Disordered" evidence="1">
    <location>
        <begin position="55"/>
        <end position="267"/>
    </location>
</feature>
<proteinExistence type="predicted"/>